<sequence>MTDAPAGRRLSVLSAADADRLRELPFTYPTPGCTAGDVAPAGLRLLRVRHRLPPEADLDLAAVALFGWGPQRSVGRVAASSPVVRQGAVALLRLGVGPLRITAPVRVVDVVHGPTTRGWAYGSLPGHPETGEERFQLDLDTASGRLVLTVTAMSREATWWMRAAAPLARSVQRAAAHRYARSADRAALPGR</sequence>
<dbReference type="Pfam" id="PF09348">
    <property type="entry name" value="DUF1990"/>
    <property type="match status" value="1"/>
</dbReference>
<dbReference type="PANTHER" id="PTHR34202">
    <property type="entry name" value="UPF0548 PROTEIN"/>
    <property type="match status" value="1"/>
</dbReference>
<dbReference type="InterPro" id="IPR018960">
    <property type="entry name" value="DUF1990"/>
</dbReference>
<name>A0A917SY60_9ACTN</name>
<evidence type="ECO:0000313" key="3">
    <source>
        <dbReference type="Proteomes" id="UP000655208"/>
    </source>
</evidence>
<dbReference type="AlphaFoldDB" id="A0A917SY60"/>
<dbReference type="PANTHER" id="PTHR34202:SF1">
    <property type="entry name" value="UPF0548 PROTEIN"/>
    <property type="match status" value="1"/>
</dbReference>
<dbReference type="InterPro" id="IPR014457">
    <property type="entry name" value="UCP010260"/>
</dbReference>
<comment type="caution">
    <text evidence="2">The sequence shown here is derived from an EMBL/GenBank/DDBJ whole genome shotgun (WGS) entry which is preliminary data.</text>
</comment>
<organism evidence="2 3">
    <name type="scientific">Nakamurella endophytica</name>
    <dbReference type="NCBI Taxonomy" id="1748367"/>
    <lineage>
        <taxon>Bacteria</taxon>
        <taxon>Bacillati</taxon>
        <taxon>Actinomycetota</taxon>
        <taxon>Actinomycetes</taxon>
        <taxon>Nakamurellales</taxon>
        <taxon>Nakamurellaceae</taxon>
        <taxon>Nakamurella</taxon>
    </lineage>
</organism>
<dbReference type="PIRSF" id="PIRSF010260">
    <property type="entry name" value="UCP010260"/>
    <property type="match status" value="1"/>
</dbReference>
<protein>
    <recommendedName>
        <fullName evidence="1">DUF1990 domain-containing protein</fullName>
    </recommendedName>
</protein>
<evidence type="ECO:0000313" key="2">
    <source>
        <dbReference type="EMBL" id="GGM02171.1"/>
    </source>
</evidence>
<reference evidence="2" key="2">
    <citation type="submission" date="2020-09" db="EMBL/GenBank/DDBJ databases">
        <authorList>
            <person name="Sun Q."/>
            <person name="Zhou Y."/>
        </authorList>
    </citation>
    <scope>NUCLEOTIDE SEQUENCE</scope>
    <source>
        <strain evidence="2">CGMCC 4.7308</strain>
    </source>
</reference>
<gene>
    <name evidence="2" type="ORF">GCM10011594_22820</name>
</gene>
<evidence type="ECO:0000259" key="1">
    <source>
        <dbReference type="Pfam" id="PF09348"/>
    </source>
</evidence>
<dbReference type="Proteomes" id="UP000655208">
    <property type="component" value="Unassembled WGS sequence"/>
</dbReference>
<reference evidence="2" key="1">
    <citation type="journal article" date="2014" name="Int. J. Syst. Evol. Microbiol.">
        <title>Complete genome sequence of Corynebacterium casei LMG S-19264T (=DSM 44701T), isolated from a smear-ripened cheese.</title>
        <authorList>
            <consortium name="US DOE Joint Genome Institute (JGI-PGF)"/>
            <person name="Walter F."/>
            <person name="Albersmeier A."/>
            <person name="Kalinowski J."/>
            <person name="Ruckert C."/>
        </authorList>
    </citation>
    <scope>NUCLEOTIDE SEQUENCE</scope>
    <source>
        <strain evidence="2">CGMCC 4.7308</strain>
    </source>
</reference>
<dbReference type="EMBL" id="BMNA01000004">
    <property type="protein sequence ID" value="GGM02171.1"/>
    <property type="molecule type" value="Genomic_DNA"/>
</dbReference>
<accession>A0A917SY60</accession>
<keyword evidence="3" id="KW-1185">Reference proteome</keyword>
<feature type="domain" description="DUF1990" evidence="1">
    <location>
        <begin position="27"/>
        <end position="181"/>
    </location>
</feature>
<dbReference type="RefSeq" id="WP_188941656.1">
    <property type="nucleotide sequence ID" value="NZ_BMNA01000004.1"/>
</dbReference>
<proteinExistence type="predicted"/>